<organism evidence="2 3">
    <name type="scientific">Marivita geojedonensis</name>
    <dbReference type="NCBI Taxonomy" id="1123756"/>
    <lineage>
        <taxon>Bacteria</taxon>
        <taxon>Pseudomonadati</taxon>
        <taxon>Pseudomonadota</taxon>
        <taxon>Alphaproteobacteria</taxon>
        <taxon>Rhodobacterales</taxon>
        <taxon>Roseobacteraceae</taxon>
        <taxon>Marivita</taxon>
    </lineage>
</organism>
<dbReference type="Proteomes" id="UP000193926">
    <property type="component" value="Unassembled WGS sequence"/>
</dbReference>
<evidence type="ECO:0000313" key="3">
    <source>
        <dbReference type="Proteomes" id="UP000193926"/>
    </source>
</evidence>
<sequence>MSWFGLLDCDTQTPWVSDAVESVLCKRPRACVPRGSVLLETGLSPDGKPQTLIAFKRSGEDSAGFSLMSTPHGSLVLVISQGDEVVHEVLERGREARTDTLQVTVSWDVSKEAGRLVVARPETEHVLIRHFTIKRPPLLADLTALARPQGLTEIDPDVIFVALSTEIEPVGPMPTLSPSVPIETPQGLRVAMTLKQGDVVRAASGQLVPILHAVKREVPSLGSFRPVRLRAPYFGLTRDVVVSRNQRLLVSGPEVEYLFGREEVLIPASALVNGYAGHYEPAPRFVTYHQLLLPHHDAVRIPDAALESLYIGRMRRDKTLLGASILSDMPRAMLPEHHRAGYQVLRAFEAITLAEARAA</sequence>
<dbReference type="InterPro" id="IPR028992">
    <property type="entry name" value="Hedgehog/Intein_dom"/>
</dbReference>
<dbReference type="Pfam" id="PF13403">
    <property type="entry name" value="Hint_2"/>
    <property type="match status" value="1"/>
</dbReference>
<dbReference type="OrthoDB" id="6305173at2"/>
<protein>
    <recommendedName>
        <fullName evidence="1">Hedgehog/Intein (Hint) domain-containing protein</fullName>
    </recommendedName>
</protein>
<accession>A0A1X4NLA2</accession>
<evidence type="ECO:0000313" key="2">
    <source>
        <dbReference type="EMBL" id="OSQ51062.1"/>
    </source>
</evidence>
<name>A0A1X4NLA2_9RHOB</name>
<comment type="caution">
    <text evidence="2">The sequence shown here is derived from an EMBL/GenBank/DDBJ whole genome shotgun (WGS) entry which is preliminary data.</text>
</comment>
<evidence type="ECO:0000259" key="1">
    <source>
        <dbReference type="Pfam" id="PF13403"/>
    </source>
</evidence>
<reference evidence="2 3" key="1">
    <citation type="submission" date="2014-03" db="EMBL/GenBank/DDBJ databases">
        <title>The draft genome sequence of Marivita geojedonensis KCTC 23882.</title>
        <authorList>
            <person name="Lai Q."/>
            <person name="Shao Z."/>
        </authorList>
    </citation>
    <scope>NUCLEOTIDE SEQUENCE [LARGE SCALE GENOMIC DNA]</scope>
    <source>
        <strain evidence="2 3">DPG-138</strain>
    </source>
</reference>
<dbReference type="RefSeq" id="WP_085636726.1">
    <property type="nucleotide sequence ID" value="NZ_JFKC01000007.1"/>
</dbReference>
<gene>
    <name evidence="2" type="ORF">MGEO_10095</name>
</gene>
<proteinExistence type="predicted"/>
<feature type="domain" description="Hedgehog/Intein (Hint)" evidence="1">
    <location>
        <begin position="179"/>
        <end position="312"/>
    </location>
</feature>
<dbReference type="AlphaFoldDB" id="A0A1X4NLA2"/>
<dbReference type="STRING" id="1123756.MGEO_10095"/>
<dbReference type="EMBL" id="JFKC01000007">
    <property type="protein sequence ID" value="OSQ51062.1"/>
    <property type="molecule type" value="Genomic_DNA"/>
</dbReference>
<keyword evidence="3" id="KW-1185">Reference proteome</keyword>